<accession>A0A318S993</accession>
<sequence length="128" mass="14420">MERSTDQIAGDSLGVFDYIVSEIHAWPKGEGVKLGDLVHISDPLRTTLQRVIREGSVTLDVFSSELALDPAQTNAVVDLLLDHGFLKTVEDAEDGEPHYRLWYARAHRRDKPLDVWTKVLDHLDETDA</sequence>
<keyword evidence="2" id="KW-1185">Reference proteome</keyword>
<dbReference type="AlphaFoldDB" id="A0A318S993"/>
<dbReference type="EMBL" id="QJSX01000004">
    <property type="protein sequence ID" value="PYE54788.1"/>
    <property type="molecule type" value="Genomic_DNA"/>
</dbReference>
<name>A0A318S993_9DEIO</name>
<evidence type="ECO:0000313" key="1">
    <source>
        <dbReference type="EMBL" id="PYE54788.1"/>
    </source>
</evidence>
<proteinExistence type="predicted"/>
<comment type="caution">
    <text evidence="1">The sequence shown here is derived from an EMBL/GenBank/DDBJ whole genome shotgun (WGS) entry which is preliminary data.</text>
</comment>
<gene>
    <name evidence="1" type="ORF">DES52_10458</name>
</gene>
<organism evidence="1 2">
    <name type="scientific">Deinococcus yavapaiensis KR-236</name>
    <dbReference type="NCBI Taxonomy" id="694435"/>
    <lineage>
        <taxon>Bacteria</taxon>
        <taxon>Thermotogati</taxon>
        <taxon>Deinococcota</taxon>
        <taxon>Deinococci</taxon>
        <taxon>Deinococcales</taxon>
        <taxon>Deinococcaceae</taxon>
        <taxon>Deinococcus</taxon>
    </lineage>
</organism>
<dbReference type="OrthoDB" id="9888365at2"/>
<dbReference type="Proteomes" id="UP000248326">
    <property type="component" value="Unassembled WGS sequence"/>
</dbReference>
<dbReference type="RefSeq" id="WP_110885913.1">
    <property type="nucleotide sequence ID" value="NZ_QJSX01000004.1"/>
</dbReference>
<protein>
    <submittedName>
        <fullName evidence="1">Uncharacterized protein</fullName>
    </submittedName>
</protein>
<reference evidence="1 2" key="1">
    <citation type="submission" date="2018-06" db="EMBL/GenBank/DDBJ databases">
        <title>Genomic Encyclopedia of Type Strains, Phase IV (KMG-IV): sequencing the most valuable type-strain genomes for metagenomic binning, comparative biology and taxonomic classification.</title>
        <authorList>
            <person name="Goeker M."/>
        </authorList>
    </citation>
    <scope>NUCLEOTIDE SEQUENCE [LARGE SCALE GENOMIC DNA]</scope>
    <source>
        <strain evidence="1 2">DSM 18048</strain>
    </source>
</reference>
<evidence type="ECO:0000313" key="2">
    <source>
        <dbReference type="Proteomes" id="UP000248326"/>
    </source>
</evidence>